<feature type="compositionally biased region" description="Polar residues" evidence="1">
    <location>
        <begin position="96"/>
        <end position="119"/>
    </location>
</feature>
<feature type="region of interest" description="Disordered" evidence="1">
    <location>
        <begin position="89"/>
        <end position="247"/>
    </location>
</feature>
<evidence type="ECO:0000313" key="4">
    <source>
        <dbReference type="Proteomes" id="UP000664521"/>
    </source>
</evidence>
<feature type="compositionally biased region" description="Basic and acidic residues" evidence="1">
    <location>
        <begin position="189"/>
        <end position="198"/>
    </location>
</feature>
<evidence type="ECO:0000313" key="3">
    <source>
        <dbReference type="EMBL" id="CAF9908959.1"/>
    </source>
</evidence>
<feature type="compositionally biased region" description="Low complexity" evidence="1">
    <location>
        <begin position="24"/>
        <end position="35"/>
    </location>
</feature>
<keyword evidence="2" id="KW-0472">Membrane</keyword>
<dbReference type="OrthoDB" id="6407410at2759"/>
<dbReference type="PANTHER" id="PTHR35872:SF1">
    <property type="entry name" value="ALPHA-L-RHAMNOSIDASE C"/>
    <property type="match status" value="1"/>
</dbReference>
<feature type="compositionally biased region" description="Polar residues" evidence="1">
    <location>
        <begin position="1"/>
        <end position="10"/>
    </location>
</feature>
<gene>
    <name evidence="3" type="ORF">HETSPECPRED_008778</name>
</gene>
<dbReference type="AlphaFoldDB" id="A0A8H3EM21"/>
<feature type="transmembrane region" description="Helical" evidence="2">
    <location>
        <begin position="560"/>
        <end position="577"/>
    </location>
</feature>
<keyword evidence="4" id="KW-1185">Reference proteome</keyword>
<evidence type="ECO:0000256" key="2">
    <source>
        <dbReference type="SAM" id="Phobius"/>
    </source>
</evidence>
<name>A0A8H3EM21_9LECA</name>
<sequence>MATSDSGDASPTTPTRQPTRREAAGSSSSSGVAGRLRSASLKFLESSPPSGMWDATGDVLAKAPTPMEIRRGSFSHNGWDGPMQRRHTIIDEENVQRLSLSRSNSAQTTGLTKSPSTPMRTHAEEDEDELAGFFGRERMDNQSFSRQGGKEPTSKSAPKSAPDPYPLDIDDEDLEDEGKPKPPRKLPKKFMDPSEDVKPFPSRPLPNKFADPPEISPSTKRKSGPPVFVDPLADEDDPFPNVFGRGEMTDQSFVPRANQGLPKKFLDPTDDAVALSKSPTATKPRQKSLTVTSEKPARPSTSSTPSPTQGPNAEGIYPNAEGIYPNAEGIYPNGYKFPPKHTWGEATLIGLKGFWKFFITPLGFLITIYGLNVIAWGGMLFLLLIGGGSEYMCYPERLHGIKDCNDLYSPRRIWIEIDSQILNALFCVTGFGLIPWRFRDLYYLLQWRLRGQHHALRRLAGINRGWLRLPGSADLPVPIHISTTVPTSSSLTAEHNPALPLPVSKTPDEPLTGIRAPATKLWKLDYVIWAYVLNTFLQAVLSGFMWGLDRFKRPSWSTGTFVAMACIVAGLGGLMAFNEGKAVKRVEGIPVEEEEVLRDLEKGVGGTKGERLKKGEKGKKGDVKGLRWFLRWG</sequence>
<proteinExistence type="predicted"/>
<comment type="caution">
    <text evidence="3">The sequence shown here is derived from an EMBL/GenBank/DDBJ whole genome shotgun (WGS) entry which is preliminary data.</text>
</comment>
<reference evidence="3" key="1">
    <citation type="submission" date="2021-03" db="EMBL/GenBank/DDBJ databases">
        <authorList>
            <person name="Tagirdzhanova G."/>
        </authorList>
    </citation>
    <scope>NUCLEOTIDE SEQUENCE</scope>
</reference>
<feature type="compositionally biased region" description="Polar residues" evidence="1">
    <location>
        <begin position="277"/>
        <end position="293"/>
    </location>
</feature>
<dbReference type="InterPro" id="IPR021369">
    <property type="entry name" value="DUF2985"/>
</dbReference>
<feature type="transmembrane region" description="Helical" evidence="2">
    <location>
        <begin position="526"/>
        <end position="548"/>
    </location>
</feature>
<dbReference type="PANTHER" id="PTHR35872">
    <property type="entry name" value="INTEGRAL MEMBRANE PROTEIN (AFU_ORTHOLOGUE AFUA_5G07110)"/>
    <property type="match status" value="1"/>
</dbReference>
<feature type="transmembrane region" description="Helical" evidence="2">
    <location>
        <begin position="362"/>
        <end position="385"/>
    </location>
</feature>
<organism evidence="3 4">
    <name type="scientific">Heterodermia speciosa</name>
    <dbReference type="NCBI Taxonomy" id="116794"/>
    <lineage>
        <taxon>Eukaryota</taxon>
        <taxon>Fungi</taxon>
        <taxon>Dikarya</taxon>
        <taxon>Ascomycota</taxon>
        <taxon>Pezizomycotina</taxon>
        <taxon>Lecanoromycetes</taxon>
        <taxon>OSLEUM clade</taxon>
        <taxon>Lecanoromycetidae</taxon>
        <taxon>Caliciales</taxon>
        <taxon>Physciaceae</taxon>
        <taxon>Heterodermia</taxon>
    </lineage>
</organism>
<protein>
    <submittedName>
        <fullName evidence="3">Uncharacterized protein</fullName>
    </submittedName>
</protein>
<feature type="region of interest" description="Disordered" evidence="1">
    <location>
        <begin position="1"/>
        <end position="35"/>
    </location>
</feature>
<evidence type="ECO:0000256" key="1">
    <source>
        <dbReference type="SAM" id="MobiDB-lite"/>
    </source>
</evidence>
<keyword evidence="2" id="KW-0812">Transmembrane</keyword>
<keyword evidence="2" id="KW-1133">Transmembrane helix</keyword>
<accession>A0A8H3EM21</accession>
<dbReference type="Pfam" id="PF11204">
    <property type="entry name" value="DUF2985"/>
    <property type="match status" value="1"/>
</dbReference>
<dbReference type="EMBL" id="CAJPDS010000007">
    <property type="protein sequence ID" value="CAF9908959.1"/>
    <property type="molecule type" value="Genomic_DNA"/>
</dbReference>
<feature type="region of interest" description="Disordered" evidence="1">
    <location>
        <begin position="274"/>
        <end position="315"/>
    </location>
</feature>
<dbReference type="Proteomes" id="UP000664521">
    <property type="component" value="Unassembled WGS sequence"/>
</dbReference>
<feature type="transmembrane region" description="Helical" evidence="2">
    <location>
        <begin position="421"/>
        <end position="438"/>
    </location>
</feature>